<dbReference type="PROSITE" id="PS51464">
    <property type="entry name" value="SIS"/>
    <property type="match status" value="1"/>
</dbReference>
<dbReference type="AlphaFoldDB" id="A0A1F6X2X8"/>
<dbReference type="Gene3D" id="3.40.50.10490">
    <property type="entry name" value="Glucose-6-phosphate isomerase like protein, domain 1"/>
    <property type="match status" value="2"/>
</dbReference>
<dbReference type="InterPro" id="IPR019490">
    <property type="entry name" value="Glu6P/Mann6P_isomerase_C"/>
</dbReference>
<name>A0A1F6X2X8_9BACT</name>
<comment type="caution">
    <text evidence="4">The sequence shown here is derived from an EMBL/GenBank/DDBJ whole genome shotgun (WGS) entry which is preliminary data.</text>
</comment>
<proteinExistence type="inferred from homology"/>
<evidence type="ECO:0000256" key="1">
    <source>
        <dbReference type="ARBA" id="ARBA00010523"/>
    </source>
</evidence>
<dbReference type="Proteomes" id="UP000185809">
    <property type="component" value="Unassembled WGS sequence"/>
</dbReference>
<accession>A0A1F6X2X8</accession>
<keyword evidence="2 4" id="KW-0413">Isomerase</keyword>
<sequence>MLELFKKLPQIIPEAYALGDISVKPFKNILVCGMGGSGFPGYLLKDLIDTPVEIAQSYTIPKYVSKDTLAFIISYSGNTEETINMLRRTRKKTKNIVLITSDGKLAKEKEKKVLVPTGMQPRDAIPYLFFPMWFILKQKGIPEVISAVKQINIKEAKSLAAKIKNKIPAVYASYQHKAIAMRWKTQFNEDAKILAISNVYPEMDHNEIESDFKKVFTILLRDQKDHPEIRKEMDLTQRRMHAHNILLKGKSRLAKTFYGIYFGDLTAYYLALLLKKDPYRYEFIEKLKAKLKNG</sequence>
<protein>
    <submittedName>
        <fullName evidence="4">Bifunctional phosphoglucose/phosphomannose isomerase</fullName>
    </submittedName>
</protein>
<organism evidence="4 5">
    <name type="scientific">Candidatus Nomurabacteria bacterium RIFCSPLOWO2_01_FULL_33_24</name>
    <dbReference type="NCBI Taxonomy" id="1801765"/>
    <lineage>
        <taxon>Bacteria</taxon>
        <taxon>Candidatus Nomuraibacteriota</taxon>
    </lineage>
</organism>
<dbReference type="Pfam" id="PF01380">
    <property type="entry name" value="SIS"/>
    <property type="match status" value="1"/>
</dbReference>
<dbReference type="GO" id="GO:0097367">
    <property type="term" value="F:carbohydrate derivative binding"/>
    <property type="evidence" value="ECO:0007669"/>
    <property type="project" value="InterPro"/>
</dbReference>
<evidence type="ECO:0000313" key="4">
    <source>
        <dbReference type="EMBL" id="OGI88479.1"/>
    </source>
</evidence>
<dbReference type="SUPFAM" id="SSF53697">
    <property type="entry name" value="SIS domain"/>
    <property type="match status" value="1"/>
</dbReference>
<evidence type="ECO:0000259" key="3">
    <source>
        <dbReference type="PROSITE" id="PS51464"/>
    </source>
</evidence>
<reference evidence="4 5" key="1">
    <citation type="journal article" date="2016" name="Nat. Commun.">
        <title>Thousands of microbial genomes shed light on interconnected biogeochemical processes in an aquifer system.</title>
        <authorList>
            <person name="Anantharaman K."/>
            <person name="Brown C.T."/>
            <person name="Hug L.A."/>
            <person name="Sharon I."/>
            <person name="Castelle C.J."/>
            <person name="Probst A.J."/>
            <person name="Thomas B.C."/>
            <person name="Singh A."/>
            <person name="Wilkins M.J."/>
            <person name="Karaoz U."/>
            <person name="Brodie E.L."/>
            <person name="Williams K.H."/>
            <person name="Hubbard S.S."/>
            <person name="Banfield J.F."/>
        </authorList>
    </citation>
    <scope>NUCLEOTIDE SEQUENCE [LARGE SCALE GENOMIC DNA]</scope>
</reference>
<gene>
    <name evidence="4" type="ORF">A2995_00835</name>
</gene>
<feature type="domain" description="SIS" evidence="3">
    <location>
        <begin position="12"/>
        <end position="156"/>
    </location>
</feature>
<evidence type="ECO:0000313" key="5">
    <source>
        <dbReference type="Proteomes" id="UP000185809"/>
    </source>
</evidence>
<dbReference type="GO" id="GO:0004347">
    <property type="term" value="F:glucose-6-phosphate isomerase activity"/>
    <property type="evidence" value="ECO:0007669"/>
    <property type="project" value="InterPro"/>
</dbReference>
<comment type="similarity">
    <text evidence="1">Belongs to the PGI/PMI family.</text>
</comment>
<dbReference type="Pfam" id="PF10432">
    <property type="entry name" value="bact-PGI_C"/>
    <property type="match status" value="1"/>
</dbReference>
<dbReference type="EMBL" id="MFUP01000002">
    <property type="protein sequence ID" value="OGI88479.1"/>
    <property type="molecule type" value="Genomic_DNA"/>
</dbReference>
<dbReference type="GO" id="GO:0005975">
    <property type="term" value="P:carbohydrate metabolic process"/>
    <property type="evidence" value="ECO:0007669"/>
    <property type="project" value="InterPro"/>
</dbReference>
<evidence type="ECO:0000256" key="2">
    <source>
        <dbReference type="ARBA" id="ARBA00023235"/>
    </source>
</evidence>
<dbReference type="GO" id="GO:1901135">
    <property type="term" value="P:carbohydrate derivative metabolic process"/>
    <property type="evidence" value="ECO:0007669"/>
    <property type="project" value="InterPro"/>
</dbReference>
<dbReference type="InterPro" id="IPR001347">
    <property type="entry name" value="SIS_dom"/>
</dbReference>
<dbReference type="NCBIfam" id="TIGR02128">
    <property type="entry name" value="G6PI_arch"/>
    <property type="match status" value="1"/>
</dbReference>
<dbReference type="InterPro" id="IPR046348">
    <property type="entry name" value="SIS_dom_sf"/>
</dbReference>
<dbReference type="GO" id="GO:0004476">
    <property type="term" value="F:mannose-6-phosphate isomerase activity"/>
    <property type="evidence" value="ECO:0007669"/>
    <property type="project" value="InterPro"/>
</dbReference>
<dbReference type="CDD" id="cd05637">
    <property type="entry name" value="SIS_PGI_PMI_2"/>
    <property type="match status" value="1"/>
</dbReference>